<accession>A0AAW1PAK9</accession>
<comment type="caution">
    <text evidence="1">The sequence shown here is derived from an EMBL/GenBank/DDBJ whole genome shotgun (WGS) entry which is preliminary data.</text>
</comment>
<gene>
    <name evidence="1" type="ORF">WJX73_005691</name>
</gene>
<organism evidence="1 2">
    <name type="scientific">Symbiochloris irregularis</name>
    <dbReference type="NCBI Taxonomy" id="706552"/>
    <lineage>
        <taxon>Eukaryota</taxon>
        <taxon>Viridiplantae</taxon>
        <taxon>Chlorophyta</taxon>
        <taxon>core chlorophytes</taxon>
        <taxon>Trebouxiophyceae</taxon>
        <taxon>Trebouxiales</taxon>
        <taxon>Trebouxiaceae</taxon>
        <taxon>Symbiochloris</taxon>
    </lineage>
</organism>
<keyword evidence="2" id="KW-1185">Reference proteome</keyword>
<evidence type="ECO:0000313" key="2">
    <source>
        <dbReference type="Proteomes" id="UP001465755"/>
    </source>
</evidence>
<sequence>MASLASRTQSWLRQAALSTFAHLFILCGALDGVLTGSVRTARRANFDKAAFITLWKGTGVPAHETVPAVPKLDRVNSHAIRISHESFEEDRPIDPISAVKPDKASVPFAKRWRTVVTY</sequence>
<reference evidence="1 2" key="1">
    <citation type="journal article" date="2024" name="Nat. Commun.">
        <title>Phylogenomics reveals the evolutionary origins of lichenization in chlorophyte algae.</title>
        <authorList>
            <person name="Puginier C."/>
            <person name="Libourel C."/>
            <person name="Otte J."/>
            <person name="Skaloud P."/>
            <person name="Haon M."/>
            <person name="Grisel S."/>
            <person name="Petersen M."/>
            <person name="Berrin J.G."/>
            <person name="Delaux P.M."/>
            <person name="Dal Grande F."/>
            <person name="Keller J."/>
        </authorList>
    </citation>
    <scope>NUCLEOTIDE SEQUENCE [LARGE SCALE GENOMIC DNA]</scope>
    <source>
        <strain evidence="1 2">SAG 2036</strain>
    </source>
</reference>
<evidence type="ECO:0000313" key="1">
    <source>
        <dbReference type="EMBL" id="KAK9806511.1"/>
    </source>
</evidence>
<dbReference type="Proteomes" id="UP001465755">
    <property type="component" value="Unassembled WGS sequence"/>
</dbReference>
<dbReference type="AlphaFoldDB" id="A0AAW1PAK9"/>
<proteinExistence type="predicted"/>
<protein>
    <submittedName>
        <fullName evidence="1">Uncharacterized protein</fullName>
    </submittedName>
</protein>
<dbReference type="EMBL" id="JALJOQ010000037">
    <property type="protein sequence ID" value="KAK9806511.1"/>
    <property type="molecule type" value="Genomic_DNA"/>
</dbReference>
<name>A0AAW1PAK9_9CHLO</name>